<evidence type="ECO:0000259" key="2">
    <source>
        <dbReference type="Pfam" id="PF09994"/>
    </source>
</evidence>
<feature type="compositionally biased region" description="Polar residues" evidence="1">
    <location>
        <begin position="624"/>
        <end position="637"/>
    </location>
</feature>
<reference evidence="4" key="4">
    <citation type="submission" date="2017-01" db="UniProtKB">
        <authorList>
            <consortium name="EnsemblFungi"/>
        </authorList>
    </citation>
    <scope>IDENTIFICATION</scope>
    <source>
        <strain evidence="4">PH-1 / ATCC MYA-4620 / FGSC 9075 / NRRL 31084</strain>
    </source>
</reference>
<dbReference type="EnsemblFungi" id="CEF79668">
    <property type="protein sequence ID" value="CEF79668"/>
    <property type="gene ID" value="FGRRES_12213_M"/>
</dbReference>
<feature type="region of interest" description="Disordered" evidence="1">
    <location>
        <begin position="603"/>
        <end position="662"/>
    </location>
</feature>
<organism evidence="3 5">
    <name type="scientific">Gibberella zeae (strain ATCC MYA-4620 / CBS 123657 / FGSC 9075 / NRRL 31084 / PH-1)</name>
    <name type="common">Wheat head blight fungus</name>
    <name type="synonym">Fusarium graminearum</name>
    <dbReference type="NCBI Taxonomy" id="229533"/>
    <lineage>
        <taxon>Eukaryota</taxon>
        <taxon>Fungi</taxon>
        <taxon>Dikarya</taxon>
        <taxon>Ascomycota</taxon>
        <taxon>Pezizomycotina</taxon>
        <taxon>Sordariomycetes</taxon>
        <taxon>Hypocreomycetidae</taxon>
        <taxon>Hypocreales</taxon>
        <taxon>Nectriaceae</taxon>
        <taxon>Fusarium</taxon>
    </lineage>
</organism>
<proteinExistence type="predicted"/>
<evidence type="ECO:0000313" key="4">
    <source>
        <dbReference type="EnsemblFungi" id="CEF79668"/>
    </source>
</evidence>
<dbReference type="VEuPathDB" id="FungiDB:FGRAMPH1_01G15737"/>
<feature type="compositionally biased region" description="Polar residues" evidence="1">
    <location>
        <begin position="508"/>
        <end position="524"/>
    </location>
</feature>
<evidence type="ECO:0000313" key="5">
    <source>
        <dbReference type="Proteomes" id="UP000070720"/>
    </source>
</evidence>
<dbReference type="InterPro" id="IPR018712">
    <property type="entry name" value="Tle1-like_cat"/>
</dbReference>
<feature type="compositionally biased region" description="Low complexity" evidence="1">
    <location>
        <begin position="493"/>
        <end position="507"/>
    </location>
</feature>
<accession>A0A098DL39</accession>
<dbReference type="Proteomes" id="UP000070720">
    <property type="component" value="Chromosome 2"/>
</dbReference>
<reference evidence="4 5" key="1">
    <citation type="journal article" date="2007" name="Science">
        <title>The Fusarium graminearum genome reveals a link between localized polymorphism and pathogen specialization.</title>
        <authorList>
            <person name="Cuomo C.A."/>
            <person name="Gueldener U."/>
            <person name="Xu J.-R."/>
            <person name="Trail F."/>
            <person name="Turgeon B.G."/>
            <person name="Di Pietro A."/>
            <person name="Walton J.D."/>
            <person name="Ma L.-J."/>
            <person name="Baker S.E."/>
            <person name="Rep M."/>
            <person name="Adam G."/>
            <person name="Antoniw J."/>
            <person name="Baldwin T."/>
            <person name="Calvo S.E."/>
            <person name="Chang Y.-L."/>
            <person name="DeCaprio D."/>
            <person name="Gale L.R."/>
            <person name="Gnerre S."/>
            <person name="Goswami R.S."/>
            <person name="Hammond-Kosack K."/>
            <person name="Harris L.J."/>
            <person name="Hilburn K."/>
            <person name="Kennell J.C."/>
            <person name="Kroken S."/>
            <person name="Magnuson J.K."/>
            <person name="Mannhaupt G."/>
            <person name="Mauceli E.W."/>
            <person name="Mewes H.-W."/>
            <person name="Mitterbauer R."/>
            <person name="Muehlbauer G."/>
            <person name="Muensterkoetter M."/>
            <person name="Nelson D."/>
            <person name="O'Donnell K."/>
            <person name="Ouellet T."/>
            <person name="Qi W."/>
            <person name="Quesneville H."/>
            <person name="Roncero M.I.G."/>
            <person name="Seong K.-Y."/>
            <person name="Tetko I.V."/>
            <person name="Urban M."/>
            <person name="Waalwijk C."/>
            <person name="Ward T.J."/>
            <person name="Yao J."/>
            <person name="Birren B.W."/>
            <person name="Kistler H.C."/>
        </authorList>
    </citation>
    <scope>NUCLEOTIDE SEQUENCE [LARGE SCALE GENOMIC DNA]</scope>
    <source>
        <strain evidence="5">ATCC MYA-4620 / CBS 123657 / FGSC 9075 / NRRL 31084 / PH-1</strain>
        <strain evidence="4">PH-1 / ATCC MYA-4620 / FGSC 9075 / NRRL 31084</strain>
    </source>
</reference>
<reference evidence="3 5" key="3">
    <citation type="journal article" date="2015" name="BMC Genomics">
        <title>The completed genome sequence of the pathogenic ascomycete fungus Fusarium graminearum.</title>
        <authorList>
            <person name="King R."/>
            <person name="Urban M."/>
            <person name="Hammond-Kosack M.C."/>
            <person name="Hassani-Pak K."/>
            <person name="Hammond-Kosack K.E."/>
        </authorList>
    </citation>
    <scope>NUCLEOTIDE SEQUENCE [LARGE SCALE GENOMIC DNA]</scope>
    <source>
        <strain evidence="5">ATCC MYA-4620 / CBS 123657 / FGSC 9075 / NRRL 31084 / PH-1</strain>
        <strain evidence="3">PH-1</strain>
    </source>
</reference>
<dbReference type="eggNOG" id="ENOG502QSYI">
    <property type="taxonomic scope" value="Eukaryota"/>
</dbReference>
<gene>
    <name evidence="4" type="primary">FG04625.1</name>
    <name evidence="3" type="ORF">FGRAMPH1_01T15737</name>
</gene>
<evidence type="ECO:0000313" key="3">
    <source>
        <dbReference type="EMBL" id="CEF79668.1"/>
    </source>
</evidence>
<dbReference type="PANTHER" id="PTHR33840">
    <property type="match status" value="1"/>
</dbReference>
<feature type="compositionally biased region" description="Basic residues" evidence="1">
    <location>
        <begin position="653"/>
        <end position="662"/>
    </location>
</feature>
<dbReference type="AlphaFoldDB" id="A0A098DL39"/>
<accession>A0A0E0S843</accession>
<sequence length="662" mass="74272">MRKRIIVCCDGTNNDLRSDGTMWSNVGRIAECISEYISKDKTTKQVVGYLSGIGTEGGSWLRMKNQATGYGLDEKILAAYGFICNYYDKGDSIVLIGFSRGAFIARCVVAFIADVGVLYKTPLRGKTVEDIYTEWTQLMTPGPENAKRRELLFVKYNSSSNARRVVDALALWDTVSSLHHSPPKTYLDPVKTQPPWNVKYAFHALALEEHRGLFKPDVWTGDYPAGVKVLKQCWFRGVHSHVGGSNEQWSNNLTNVSLSWIIAQLKENGLVSFDKDQLKRVFASDGTAKTTFQSRKDVGMKDSDNALWKFLAFGAGEKAALRTPGNGTNEFLHWSVVSQPSQLLQPVPPMKLKIPMGSLLPTEKATESEREAVRWPELYFYYTEDCQMTPEEANGRLAVNHREIFDIERPDETSRRYLPLIRGKRYCNAMSPPPPQNSGDDSEGRFHVIDDTVEMESQPQASVEPYTMTGPTNEEILRPSVNGVLRPAAYGSYGTSSTSHATASNTYEATSDRTTSVPYTSSISADMPTEQDGYRKSQDYQNGYKRGYDEGYKSGYQKGLGAPQSSTVYNDTYNKDYSISSYGNYIHEVANAETQDYPYRGSDHVSTLATDESSYDQGDGTHDVYNTANTETRSTIVQDDDSYWQENKLERHGRSRKKSSRQ</sequence>
<dbReference type="Pfam" id="PF09994">
    <property type="entry name" value="T6SS_Tle1-like_cat"/>
    <property type="match status" value="1"/>
</dbReference>
<reference evidence="4 5" key="2">
    <citation type="journal article" date="2010" name="Nature">
        <title>Comparative genomics reveals mobile pathogenicity chromosomes in Fusarium.</title>
        <authorList>
            <person name="Ma L.J."/>
            <person name="van der Does H.C."/>
            <person name="Borkovich K.A."/>
            <person name="Coleman J.J."/>
            <person name="Daboussi M.J."/>
            <person name="Di Pietro A."/>
            <person name="Dufresne M."/>
            <person name="Freitag M."/>
            <person name="Grabherr M."/>
            <person name="Henrissat B."/>
            <person name="Houterman P.M."/>
            <person name="Kang S."/>
            <person name="Shim W.B."/>
            <person name="Woloshuk C."/>
            <person name="Xie X."/>
            <person name="Xu J.R."/>
            <person name="Antoniw J."/>
            <person name="Baker S.E."/>
            <person name="Bluhm B.H."/>
            <person name="Breakspear A."/>
            <person name="Brown D.W."/>
            <person name="Butchko R.A."/>
            <person name="Chapman S."/>
            <person name="Coulson R."/>
            <person name="Coutinho P.M."/>
            <person name="Danchin E.G."/>
            <person name="Diener A."/>
            <person name="Gale L.R."/>
            <person name="Gardiner D.M."/>
            <person name="Goff S."/>
            <person name="Hammond-Kosack K.E."/>
            <person name="Hilburn K."/>
            <person name="Hua-Van A."/>
            <person name="Jonkers W."/>
            <person name="Kazan K."/>
            <person name="Kodira C.D."/>
            <person name="Koehrsen M."/>
            <person name="Kumar L."/>
            <person name="Lee Y.H."/>
            <person name="Li L."/>
            <person name="Manners J.M."/>
            <person name="Miranda-Saavedra D."/>
            <person name="Mukherjee M."/>
            <person name="Park G."/>
            <person name="Park J."/>
            <person name="Park S.Y."/>
            <person name="Proctor R.H."/>
            <person name="Regev A."/>
            <person name="Ruiz-Roldan M.C."/>
            <person name="Sain D."/>
            <person name="Sakthikumar S."/>
            <person name="Sykes S."/>
            <person name="Schwartz D.C."/>
            <person name="Turgeon B.G."/>
            <person name="Wapinski I."/>
            <person name="Yoder O."/>
            <person name="Young S."/>
            <person name="Zeng Q."/>
            <person name="Zhou S."/>
            <person name="Galagan J."/>
            <person name="Cuomo C.A."/>
            <person name="Kistler H.C."/>
            <person name="Rep M."/>
        </authorList>
    </citation>
    <scope>GENOME REANNOTATION</scope>
    <source>
        <strain evidence="5">ATCC MYA-4620 / CBS 123657 / FGSC 9075 / NRRL 31084 / PH-1</strain>
        <strain evidence="4">PH-1 / ATCC MYA-4620 / FGSC 9075 / NRRL 31084</strain>
    </source>
</reference>
<feature type="domain" description="T6SS Phospholipase effector Tle1-like catalytic" evidence="2">
    <location>
        <begin position="3"/>
        <end position="264"/>
    </location>
</feature>
<feature type="region of interest" description="Disordered" evidence="1">
    <location>
        <begin position="493"/>
        <end position="542"/>
    </location>
</feature>
<feature type="compositionally biased region" description="Polar residues" evidence="1">
    <location>
        <begin position="604"/>
        <end position="616"/>
    </location>
</feature>
<name>A0A098DL39_GIBZE</name>
<protein>
    <submittedName>
        <fullName evidence="3">Chromosome 2, complete genome</fullName>
    </submittedName>
</protein>
<dbReference type="InParanoid" id="A0A098DL39"/>
<evidence type="ECO:0000256" key="1">
    <source>
        <dbReference type="SAM" id="MobiDB-lite"/>
    </source>
</evidence>
<keyword evidence="5" id="KW-1185">Reference proteome</keyword>
<dbReference type="PANTHER" id="PTHR33840:SF1">
    <property type="entry name" value="TLE1 PHOSPHOLIPASE DOMAIN-CONTAINING PROTEIN"/>
    <property type="match status" value="1"/>
</dbReference>
<dbReference type="EMBL" id="HG970333">
    <property type="protein sequence ID" value="CEF79668.1"/>
    <property type="molecule type" value="Genomic_DNA"/>
</dbReference>